<comment type="caution">
    <text evidence="7">Lacks conserved residue(s) required for the propagation of feature annotation.</text>
</comment>
<evidence type="ECO:0000256" key="1">
    <source>
        <dbReference type="ARBA" id="ARBA00000142"/>
    </source>
</evidence>
<feature type="binding site" evidence="7">
    <location>
        <position position="128"/>
    </location>
    <ligand>
        <name>S-adenosyl-L-methionine</name>
        <dbReference type="ChEBI" id="CHEBI:59789"/>
    </ligand>
</feature>
<protein>
    <recommendedName>
        <fullName evidence="7">tRNA (guanine-N(7)-)-methyltransferase</fullName>
        <ecNumber evidence="7">2.1.1.33</ecNumber>
    </recommendedName>
    <alternativeName>
        <fullName evidence="7">tRNA (guanine(46)-N(7))-methyltransferase</fullName>
    </alternativeName>
    <alternativeName>
        <fullName evidence="7">tRNA(m7G46)-methyltransferase</fullName>
    </alternativeName>
</protein>
<comment type="pathway">
    <text evidence="7">tRNA modification; N(7)-methylguanine-tRNA biosynthesis.</text>
</comment>
<evidence type="ECO:0000256" key="2">
    <source>
        <dbReference type="ARBA" id="ARBA00003015"/>
    </source>
</evidence>
<dbReference type="GO" id="GO:0043527">
    <property type="term" value="C:tRNA methyltransferase complex"/>
    <property type="evidence" value="ECO:0007669"/>
    <property type="project" value="TreeGrafter"/>
</dbReference>
<evidence type="ECO:0000256" key="5">
    <source>
        <dbReference type="ARBA" id="ARBA00022691"/>
    </source>
</evidence>
<keyword evidence="5 7" id="KW-0949">S-adenosyl-L-methionine</keyword>
<dbReference type="KEGG" id="aym:YM304_41750"/>
<dbReference type="PANTHER" id="PTHR23417">
    <property type="entry name" value="3-DEOXY-D-MANNO-OCTULOSONIC-ACID TRANSFERASE/TRNA GUANINE-N 7 - -METHYLTRANSFERASE"/>
    <property type="match status" value="1"/>
</dbReference>
<comment type="function">
    <text evidence="2 7">Catalyzes the formation of N(7)-methylguanine at position 46 (m7G46) in tRNA.</text>
</comment>
<keyword evidence="3 7" id="KW-0489">Methyltransferase</keyword>
<keyword evidence="9" id="KW-1185">Reference proteome</keyword>
<evidence type="ECO:0000256" key="3">
    <source>
        <dbReference type="ARBA" id="ARBA00022603"/>
    </source>
</evidence>
<dbReference type="PROSITE" id="PS51625">
    <property type="entry name" value="SAM_MT_TRMB"/>
    <property type="match status" value="1"/>
</dbReference>
<feature type="binding site" evidence="7">
    <location>
        <position position="76"/>
    </location>
    <ligand>
        <name>S-adenosyl-L-methionine</name>
        <dbReference type="ChEBI" id="CHEBI:59789"/>
    </ligand>
</feature>
<gene>
    <name evidence="7 8" type="primary">trmB</name>
    <name evidence="8" type="ORF">YM304_41750</name>
</gene>
<dbReference type="AlphaFoldDB" id="A0A6C7EH74"/>
<dbReference type="InterPro" id="IPR003358">
    <property type="entry name" value="tRNA_(Gua-N-7)_MeTrfase_Trmb"/>
</dbReference>
<evidence type="ECO:0000256" key="4">
    <source>
        <dbReference type="ARBA" id="ARBA00022679"/>
    </source>
</evidence>
<dbReference type="GO" id="GO:0008176">
    <property type="term" value="F:tRNA (guanine(46)-N7)-methyltransferase activity"/>
    <property type="evidence" value="ECO:0007669"/>
    <property type="project" value="UniProtKB-UniRule"/>
</dbReference>
<dbReference type="EMBL" id="AP012057">
    <property type="protein sequence ID" value="BAN04489.1"/>
    <property type="molecule type" value="Genomic_DNA"/>
</dbReference>
<feature type="binding site" evidence="7">
    <location>
        <begin position="218"/>
        <end position="221"/>
    </location>
    <ligand>
        <name>substrate</name>
    </ligand>
</feature>
<dbReference type="Pfam" id="PF02390">
    <property type="entry name" value="Methyltransf_4"/>
    <property type="match status" value="1"/>
</dbReference>
<name>A0A6C7EH74_ILUCY</name>
<dbReference type="EC" id="2.1.1.33" evidence="7"/>
<dbReference type="NCBIfam" id="TIGR00091">
    <property type="entry name" value="tRNA (guanosine(46)-N7)-methyltransferase TrmB"/>
    <property type="match status" value="1"/>
</dbReference>
<evidence type="ECO:0000313" key="8">
    <source>
        <dbReference type="EMBL" id="BAN04489.1"/>
    </source>
</evidence>
<keyword evidence="6 7" id="KW-0819">tRNA processing</keyword>
<dbReference type="HAMAP" id="MF_01057">
    <property type="entry name" value="tRNA_methyltr_TrmB"/>
    <property type="match status" value="1"/>
</dbReference>
<feature type="binding site" evidence="7">
    <location>
        <position position="150"/>
    </location>
    <ligand>
        <name>S-adenosyl-L-methionine</name>
        <dbReference type="ChEBI" id="CHEBI:59789"/>
    </ligand>
</feature>
<dbReference type="UniPathway" id="UPA00989"/>
<comment type="similarity">
    <text evidence="7">Belongs to the class I-like SAM-binding methyltransferase superfamily. TrmB family.</text>
</comment>
<comment type="catalytic activity">
    <reaction evidence="1 7">
        <text>guanosine(46) in tRNA + S-adenosyl-L-methionine = N(7)-methylguanosine(46) in tRNA + S-adenosyl-L-homocysteine</text>
        <dbReference type="Rhea" id="RHEA:42708"/>
        <dbReference type="Rhea" id="RHEA-COMP:10188"/>
        <dbReference type="Rhea" id="RHEA-COMP:10189"/>
        <dbReference type="ChEBI" id="CHEBI:57856"/>
        <dbReference type="ChEBI" id="CHEBI:59789"/>
        <dbReference type="ChEBI" id="CHEBI:74269"/>
        <dbReference type="ChEBI" id="CHEBI:74480"/>
        <dbReference type="EC" id="2.1.1.33"/>
    </reaction>
</comment>
<dbReference type="Gene3D" id="3.40.50.150">
    <property type="entry name" value="Vaccinia Virus protein VP39"/>
    <property type="match status" value="1"/>
</dbReference>
<dbReference type="InterPro" id="IPR055361">
    <property type="entry name" value="tRNA_methyltr_TrmB_bact"/>
</dbReference>
<proteinExistence type="inferred from homology"/>
<dbReference type="PANTHER" id="PTHR23417:SF14">
    <property type="entry name" value="PENTACOTRIPEPTIDE-REPEAT REGION OF PRORP DOMAIN-CONTAINING PROTEIN"/>
    <property type="match status" value="1"/>
</dbReference>
<feature type="binding site" evidence="7">
    <location>
        <position position="101"/>
    </location>
    <ligand>
        <name>S-adenosyl-L-methionine</name>
        <dbReference type="ChEBI" id="CHEBI:59789"/>
    </ligand>
</feature>
<evidence type="ECO:0000313" key="9">
    <source>
        <dbReference type="Proteomes" id="UP000011863"/>
    </source>
</evidence>
<dbReference type="Proteomes" id="UP000011863">
    <property type="component" value="Chromosome"/>
</dbReference>
<organism evidence="8 9">
    <name type="scientific">Ilumatobacter coccineus (strain NBRC 103263 / KCTC 29153 / YM16-304)</name>
    <dbReference type="NCBI Taxonomy" id="1313172"/>
    <lineage>
        <taxon>Bacteria</taxon>
        <taxon>Bacillati</taxon>
        <taxon>Actinomycetota</taxon>
        <taxon>Acidimicrobiia</taxon>
        <taxon>Acidimicrobiales</taxon>
        <taxon>Ilumatobacteraceae</taxon>
        <taxon>Ilumatobacter</taxon>
    </lineage>
</organism>
<dbReference type="InterPro" id="IPR029063">
    <property type="entry name" value="SAM-dependent_MTases_sf"/>
</dbReference>
<dbReference type="CDD" id="cd02440">
    <property type="entry name" value="AdoMet_MTases"/>
    <property type="match status" value="1"/>
</dbReference>
<keyword evidence="4 7" id="KW-0808">Transferase</keyword>
<evidence type="ECO:0000256" key="6">
    <source>
        <dbReference type="ARBA" id="ARBA00022694"/>
    </source>
</evidence>
<feature type="binding site" evidence="7">
    <location>
        <position position="186"/>
    </location>
    <ligand>
        <name>substrate</name>
    </ligand>
</feature>
<evidence type="ECO:0000256" key="7">
    <source>
        <dbReference type="HAMAP-Rule" id="MF_01057"/>
    </source>
</evidence>
<reference evidence="8 9" key="1">
    <citation type="journal article" date="2013" name="Int. J. Syst. Evol. Microbiol.">
        <title>Ilumatobacter nonamiense sp. nov. and Ilumatobacter coccineum sp. nov., isolated from seashore sand.</title>
        <authorList>
            <person name="Matsumoto A."/>
            <person name="Kasai H."/>
            <person name="Matsuo Y."/>
            <person name="Shizuri Y."/>
            <person name="Ichikawa N."/>
            <person name="Fujita N."/>
            <person name="Omura S."/>
            <person name="Takahashi Y."/>
        </authorList>
    </citation>
    <scope>NUCLEOTIDE SEQUENCE [LARGE SCALE GENOMIC DNA]</scope>
    <source>
        <strain evidence="9">NBRC 103263 / KCTC 29153 / YM16-304</strain>
    </source>
</reference>
<accession>A0A6C7EH74</accession>
<sequence length="240" mass="27226">MRGIGTLTDSESGARVVARPASTFKVRRRGLSPKRQAEFDEWIEKWSVPIDGPLLDWNDTFANADGRDPERGVVLDIGFGHGESTIQMARAQPDYDVLGVEVHDPGVVTVLDAIENDPLPHVRVVYGDVIQFLHRVGPESLRIVRVFFPDPWKKPRQHHRRLVRHDMVTALTDRLEIGGELQLATDIVDYAELMHEVCEAEPRLTGGIVERPDERPLTRFEQRGLDAGRPITDLRYRRTS</sequence>
<dbReference type="SUPFAM" id="SSF53335">
    <property type="entry name" value="S-adenosyl-L-methionine-dependent methyltransferases"/>
    <property type="match status" value="1"/>
</dbReference>
<feature type="binding site" evidence="7">
    <location>
        <position position="154"/>
    </location>
    <ligand>
        <name>substrate</name>
    </ligand>
</feature>